<evidence type="ECO:0000313" key="2">
    <source>
        <dbReference type="Proteomes" id="UP001519273"/>
    </source>
</evidence>
<accession>A0ABS4GYI2</accession>
<dbReference type="Proteomes" id="UP001519273">
    <property type="component" value="Unassembled WGS sequence"/>
</dbReference>
<dbReference type="RefSeq" id="WP_342454238.1">
    <property type="nucleotide sequence ID" value="NZ_CBCRVE010000001.1"/>
</dbReference>
<proteinExistence type="predicted"/>
<reference evidence="1 2" key="1">
    <citation type="submission" date="2021-03" db="EMBL/GenBank/DDBJ databases">
        <title>Genomic Encyclopedia of Type Strains, Phase IV (KMG-IV): sequencing the most valuable type-strain genomes for metagenomic binning, comparative biology and taxonomic classification.</title>
        <authorList>
            <person name="Goeker M."/>
        </authorList>
    </citation>
    <scope>NUCLEOTIDE SEQUENCE [LARGE SCALE GENOMIC DNA]</scope>
    <source>
        <strain evidence="1 2">DSM 23491</strain>
    </source>
</reference>
<evidence type="ECO:0000313" key="1">
    <source>
        <dbReference type="EMBL" id="MBP1935319.1"/>
    </source>
</evidence>
<sequence>MYYRGIIDSLGYASRFALLDDLQDAVEEVFGPTLLNAEWKKLRRNRKFIDLAFETAYGDQESIKDRELQFKRLGASDLMDTIHTKAYSVELINSEDFSTMAAYLQMRGIEFQSNSEGPMILIGFSTALKQLLNMYPSEVYLHFKRNMDRGIL</sequence>
<organism evidence="1 2">
    <name type="scientific">Paenibacillus sediminis</name>
    <dbReference type="NCBI Taxonomy" id="664909"/>
    <lineage>
        <taxon>Bacteria</taxon>
        <taxon>Bacillati</taxon>
        <taxon>Bacillota</taxon>
        <taxon>Bacilli</taxon>
        <taxon>Bacillales</taxon>
        <taxon>Paenibacillaceae</taxon>
        <taxon>Paenibacillus</taxon>
    </lineage>
</organism>
<protein>
    <submittedName>
        <fullName evidence="1">Uncharacterized protein</fullName>
    </submittedName>
</protein>
<dbReference type="EMBL" id="JAGGKP010000001">
    <property type="protein sequence ID" value="MBP1935319.1"/>
    <property type="molecule type" value="Genomic_DNA"/>
</dbReference>
<keyword evidence="2" id="KW-1185">Reference proteome</keyword>
<name>A0ABS4GYI2_9BACL</name>
<comment type="caution">
    <text evidence="1">The sequence shown here is derived from an EMBL/GenBank/DDBJ whole genome shotgun (WGS) entry which is preliminary data.</text>
</comment>
<gene>
    <name evidence="1" type="ORF">J2Z20_000180</name>
</gene>